<sequence>MKIGTVAKLTNLSVKSIRYYHDIGLVIGGKNDNGYREYTQSHVDALSFIQHCRALGFTLEDCKALLDLQQDSQRNAADVKALAQHHLDDVEQRIAHLSNLKKQLQHLIHDCKGGKQPNCAILKGLSPTP</sequence>
<dbReference type="HOGENOM" id="CLU_060077_2_0_6"/>
<dbReference type="Pfam" id="PF00376">
    <property type="entry name" value="MerR"/>
    <property type="match status" value="1"/>
</dbReference>
<dbReference type="NCBIfam" id="TIGR02044">
    <property type="entry name" value="CueR"/>
    <property type="match status" value="1"/>
</dbReference>
<reference evidence="14 15" key="1">
    <citation type="journal article" date="2008" name="PLoS ONE">
        <title>Environmental adaptation: genomic analysis of the piezotolerant and psychrotolerant deep-sea iron reducing bacterium Shewanella piezotolerans WP3.</title>
        <authorList>
            <person name="Wang F."/>
            <person name="Wang J."/>
            <person name="Jian H."/>
            <person name="Zhang B."/>
            <person name="Li S."/>
            <person name="Wang F."/>
            <person name="Zeng X."/>
            <person name="Gao L."/>
            <person name="Bartlett D.H."/>
            <person name="Yu J."/>
            <person name="Hu S."/>
            <person name="Xiao X."/>
        </authorList>
    </citation>
    <scope>NUCLEOTIDE SEQUENCE [LARGE SCALE GENOMIC DNA]</scope>
    <source>
        <strain evidence="15">WP3 / JCM 13877</strain>
    </source>
</reference>
<dbReference type="GO" id="GO:0045893">
    <property type="term" value="P:positive regulation of DNA-templated transcription"/>
    <property type="evidence" value="ECO:0007669"/>
    <property type="project" value="InterPro"/>
</dbReference>
<name>B8CRS1_SHEPW</name>
<keyword evidence="6" id="KW-0186">Copper</keyword>
<dbReference type="Proteomes" id="UP000000753">
    <property type="component" value="Chromosome"/>
</dbReference>
<dbReference type="SMART" id="SM00422">
    <property type="entry name" value="HTH_MERR"/>
    <property type="match status" value="1"/>
</dbReference>
<protein>
    <recommendedName>
        <fullName evidence="3">HTH-type transcriptional regulator CueR</fullName>
    </recommendedName>
    <alternativeName>
        <fullName evidence="12">Copper efflux regulator</fullName>
    </alternativeName>
    <alternativeName>
        <fullName evidence="11">Copper export regulator</fullName>
    </alternativeName>
</protein>
<dbReference type="SUPFAM" id="SSF46955">
    <property type="entry name" value="Putative DNA-binding domain"/>
    <property type="match status" value="1"/>
</dbReference>
<evidence type="ECO:0000256" key="1">
    <source>
        <dbReference type="ARBA" id="ARBA00004496"/>
    </source>
</evidence>
<keyword evidence="10" id="KW-0804">Transcription</keyword>
<dbReference type="GO" id="GO:0005507">
    <property type="term" value="F:copper ion binding"/>
    <property type="evidence" value="ECO:0007669"/>
    <property type="project" value="InterPro"/>
</dbReference>
<keyword evidence="4" id="KW-0963">Cytoplasm</keyword>
<accession>B8CRS1</accession>
<dbReference type="Pfam" id="PF09278">
    <property type="entry name" value="MerR-DNA-bind"/>
    <property type="match status" value="1"/>
</dbReference>
<keyword evidence="5" id="KW-0479">Metal-binding</keyword>
<dbReference type="RefSeq" id="WP_020913428.1">
    <property type="nucleotide sequence ID" value="NC_011566.1"/>
</dbReference>
<dbReference type="Gene3D" id="1.10.1660.10">
    <property type="match status" value="1"/>
</dbReference>
<evidence type="ECO:0000313" key="15">
    <source>
        <dbReference type="Proteomes" id="UP000000753"/>
    </source>
</evidence>
<comment type="subcellular location">
    <subcellularLocation>
        <location evidence="1">Cytoplasm</location>
    </subcellularLocation>
</comment>
<evidence type="ECO:0000256" key="10">
    <source>
        <dbReference type="ARBA" id="ARBA00023163"/>
    </source>
</evidence>
<evidence type="ECO:0000256" key="6">
    <source>
        <dbReference type="ARBA" id="ARBA00023008"/>
    </source>
</evidence>
<keyword evidence="8" id="KW-0238">DNA-binding</keyword>
<keyword evidence="9" id="KW-0010">Activator</keyword>
<comment type="subunit">
    <text evidence="2">Homodimer.</text>
</comment>
<keyword evidence="15" id="KW-1185">Reference proteome</keyword>
<keyword evidence="7" id="KW-0805">Transcription regulation</keyword>
<dbReference type="GO" id="GO:0003677">
    <property type="term" value="F:DNA binding"/>
    <property type="evidence" value="ECO:0007669"/>
    <property type="project" value="UniProtKB-KW"/>
</dbReference>
<dbReference type="PANTHER" id="PTHR30204:SF16">
    <property type="entry name" value="HTH-TYPE TRANSCRIPTIONAL REGULATOR CUER"/>
    <property type="match status" value="1"/>
</dbReference>
<evidence type="ECO:0000256" key="7">
    <source>
        <dbReference type="ARBA" id="ARBA00023015"/>
    </source>
</evidence>
<dbReference type="PROSITE" id="PS50937">
    <property type="entry name" value="HTH_MERR_2"/>
    <property type="match status" value="1"/>
</dbReference>
<gene>
    <name evidence="14" type="ordered locus">swp_3378</name>
</gene>
<evidence type="ECO:0000256" key="9">
    <source>
        <dbReference type="ARBA" id="ARBA00023159"/>
    </source>
</evidence>
<dbReference type="InterPro" id="IPR011789">
    <property type="entry name" value="CueR"/>
</dbReference>
<evidence type="ECO:0000313" key="14">
    <source>
        <dbReference type="EMBL" id="ACJ30079.1"/>
    </source>
</evidence>
<dbReference type="eggNOG" id="COG0789">
    <property type="taxonomic scope" value="Bacteria"/>
</dbReference>
<dbReference type="GO" id="GO:0003700">
    <property type="term" value="F:DNA-binding transcription factor activity"/>
    <property type="evidence" value="ECO:0007669"/>
    <property type="project" value="InterPro"/>
</dbReference>
<dbReference type="KEGG" id="swp:swp_3378"/>
<proteinExistence type="predicted"/>
<evidence type="ECO:0000256" key="12">
    <source>
        <dbReference type="ARBA" id="ARBA00032335"/>
    </source>
</evidence>
<evidence type="ECO:0000256" key="2">
    <source>
        <dbReference type="ARBA" id="ARBA00011738"/>
    </source>
</evidence>
<evidence type="ECO:0000259" key="13">
    <source>
        <dbReference type="PROSITE" id="PS50937"/>
    </source>
</evidence>
<dbReference type="InterPro" id="IPR047057">
    <property type="entry name" value="MerR_fam"/>
</dbReference>
<evidence type="ECO:0000256" key="5">
    <source>
        <dbReference type="ARBA" id="ARBA00022723"/>
    </source>
</evidence>
<dbReference type="InterPro" id="IPR015358">
    <property type="entry name" value="Tscrpt_reg_MerR_DNA-bd"/>
</dbReference>
<feature type="domain" description="HTH merR-type" evidence="13">
    <location>
        <begin position="1"/>
        <end position="68"/>
    </location>
</feature>
<dbReference type="InterPro" id="IPR000551">
    <property type="entry name" value="MerR-type_HTH_dom"/>
</dbReference>
<dbReference type="AlphaFoldDB" id="B8CRS1"/>
<dbReference type="STRING" id="225849.swp_3378"/>
<dbReference type="PRINTS" id="PR00040">
    <property type="entry name" value="HTHMERR"/>
</dbReference>
<dbReference type="OrthoDB" id="9802039at2"/>
<evidence type="ECO:0000256" key="3">
    <source>
        <dbReference type="ARBA" id="ARBA00017250"/>
    </source>
</evidence>
<dbReference type="PANTHER" id="PTHR30204">
    <property type="entry name" value="REDOX-CYCLING DRUG-SENSING TRANSCRIPTIONAL ACTIVATOR SOXR"/>
    <property type="match status" value="1"/>
</dbReference>
<dbReference type="InterPro" id="IPR009061">
    <property type="entry name" value="DNA-bd_dom_put_sf"/>
</dbReference>
<evidence type="ECO:0000256" key="4">
    <source>
        <dbReference type="ARBA" id="ARBA00022490"/>
    </source>
</evidence>
<evidence type="ECO:0000256" key="11">
    <source>
        <dbReference type="ARBA" id="ARBA00031472"/>
    </source>
</evidence>
<evidence type="ECO:0000256" key="8">
    <source>
        <dbReference type="ARBA" id="ARBA00023125"/>
    </source>
</evidence>
<organism evidence="14 15">
    <name type="scientific">Shewanella piezotolerans (strain WP3 / JCM 13877)</name>
    <dbReference type="NCBI Taxonomy" id="225849"/>
    <lineage>
        <taxon>Bacteria</taxon>
        <taxon>Pseudomonadati</taxon>
        <taxon>Pseudomonadota</taxon>
        <taxon>Gammaproteobacteria</taxon>
        <taxon>Alteromonadales</taxon>
        <taxon>Shewanellaceae</taxon>
        <taxon>Shewanella</taxon>
    </lineage>
</organism>
<dbReference type="GO" id="GO:0005737">
    <property type="term" value="C:cytoplasm"/>
    <property type="evidence" value="ECO:0007669"/>
    <property type="project" value="UniProtKB-SubCell"/>
</dbReference>
<dbReference type="EMBL" id="CP000472">
    <property type="protein sequence ID" value="ACJ30079.1"/>
    <property type="molecule type" value="Genomic_DNA"/>
</dbReference>